<evidence type="ECO:0000256" key="1">
    <source>
        <dbReference type="ARBA" id="ARBA00004651"/>
    </source>
</evidence>
<evidence type="ECO:0000256" key="6">
    <source>
        <dbReference type="ARBA" id="ARBA00022989"/>
    </source>
</evidence>
<feature type="domain" description="ABC-2 type transporter transmembrane" evidence="10">
    <location>
        <begin position="22"/>
        <end position="221"/>
    </location>
</feature>
<comment type="similarity">
    <text evidence="2">Belongs to the ABC-2 integral membrane protein family.</text>
</comment>
<dbReference type="PANTHER" id="PTHR30413:SF10">
    <property type="entry name" value="CAPSULE POLYSACCHARIDE EXPORT INNER-MEMBRANE PROTEIN CTRC"/>
    <property type="match status" value="1"/>
</dbReference>
<feature type="transmembrane region" description="Helical" evidence="9">
    <location>
        <begin position="37"/>
        <end position="55"/>
    </location>
</feature>
<feature type="transmembrane region" description="Helical" evidence="9">
    <location>
        <begin position="175"/>
        <end position="192"/>
    </location>
</feature>
<evidence type="ECO:0000256" key="2">
    <source>
        <dbReference type="ARBA" id="ARBA00007783"/>
    </source>
</evidence>
<evidence type="ECO:0000313" key="11">
    <source>
        <dbReference type="EMBL" id="MEG3184163.1"/>
    </source>
</evidence>
<evidence type="ECO:0000313" key="12">
    <source>
        <dbReference type="Proteomes" id="UP001355056"/>
    </source>
</evidence>
<dbReference type="Pfam" id="PF01061">
    <property type="entry name" value="ABC2_membrane"/>
    <property type="match status" value="1"/>
</dbReference>
<keyword evidence="6 9" id="KW-1133">Transmembrane helix</keyword>
<dbReference type="PANTHER" id="PTHR30413">
    <property type="entry name" value="INNER MEMBRANE TRANSPORT PERMEASE"/>
    <property type="match status" value="1"/>
</dbReference>
<gene>
    <name evidence="11" type="ORF">SNE34_09085</name>
</gene>
<dbReference type="InterPro" id="IPR013525">
    <property type="entry name" value="ABC2_TM"/>
</dbReference>
<evidence type="ECO:0000256" key="5">
    <source>
        <dbReference type="ARBA" id="ARBA00022692"/>
    </source>
</evidence>
<reference evidence="11 12" key="1">
    <citation type="journal article" date="2016" name="Int. J. Syst. Evol. Microbiol.">
        <title>Lysobacter erysipheiresistens sp. nov., an antagonist of powdery mildew, isolated from tobacco-cultivated soil.</title>
        <authorList>
            <person name="Xie B."/>
            <person name="Li T."/>
            <person name="Lin X."/>
            <person name="Wang C.J."/>
            <person name="Chen Y.J."/>
            <person name="Liu W.J."/>
            <person name="Zhao Z.W."/>
        </authorList>
    </citation>
    <scope>NUCLEOTIDE SEQUENCE [LARGE SCALE GENOMIC DNA]</scope>
    <source>
        <strain evidence="11 12">RS-LYSO-3</strain>
    </source>
</reference>
<keyword evidence="8 9" id="KW-0472">Membrane</keyword>
<name>A0ABU7YYY0_9GAMM</name>
<evidence type="ECO:0000256" key="7">
    <source>
        <dbReference type="ARBA" id="ARBA00023047"/>
    </source>
</evidence>
<keyword evidence="4" id="KW-1003">Cell membrane</keyword>
<feature type="transmembrane region" description="Helical" evidence="9">
    <location>
        <begin position="140"/>
        <end position="168"/>
    </location>
</feature>
<proteinExistence type="inferred from homology"/>
<evidence type="ECO:0000256" key="9">
    <source>
        <dbReference type="SAM" id="Phobius"/>
    </source>
</evidence>
<feature type="transmembrane region" description="Helical" evidence="9">
    <location>
        <begin position="113"/>
        <end position="134"/>
    </location>
</feature>
<organism evidence="11 12">
    <name type="scientific">Novilysobacter erysipheiresistens</name>
    <dbReference type="NCBI Taxonomy" id="1749332"/>
    <lineage>
        <taxon>Bacteria</taxon>
        <taxon>Pseudomonadati</taxon>
        <taxon>Pseudomonadota</taxon>
        <taxon>Gammaproteobacteria</taxon>
        <taxon>Lysobacterales</taxon>
        <taxon>Lysobacteraceae</taxon>
        <taxon>Novilysobacter</taxon>
    </lineage>
</organism>
<comment type="caution">
    <text evidence="11">The sequence shown here is derived from an EMBL/GenBank/DDBJ whole genome shotgun (WGS) entry which is preliminary data.</text>
</comment>
<accession>A0ABU7YYY0</accession>
<protein>
    <submittedName>
        <fullName evidence="11">ABC transporter permease</fullName>
    </submittedName>
</protein>
<dbReference type="RefSeq" id="WP_332616666.1">
    <property type="nucleotide sequence ID" value="NZ_JAXGFP010000004.1"/>
</dbReference>
<evidence type="ECO:0000256" key="3">
    <source>
        <dbReference type="ARBA" id="ARBA00022448"/>
    </source>
</evidence>
<evidence type="ECO:0000256" key="8">
    <source>
        <dbReference type="ARBA" id="ARBA00023136"/>
    </source>
</evidence>
<keyword evidence="12" id="KW-1185">Reference proteome</keyword>
<evidence type="ECO:0000256" key="4">
    <source>
        <dbReference type="ARBA" id="ARBA00022475"/>
    </source>
</evidence>
<dbReference type="EMBL" id="JAXGFP010000004">
    <property type="protein sequence ID" value="MEG3184163.1"/>
    <property type="molecule type" value="Genomic_DNA"/>
</dbReference>
<dbReference type="Proteomes" id="UP001355056">
    <property type="component" value="Unassembled WGS sequence"/>
</dbReference>
<keyword evidence="7" id="KW-0625">Polysaccharide transport</keyword>
<feature type="transmembrane region" description="Helical" evidence="9">
    <location>
        <begin position="232"/>
        <end position="251"/>
    </location>
</feature>
<keyword evidence="5 9" id="KW-0812">Transmembrane</keyword>
<evidence type="ECO:0000259" key="10">
    <source>
        <dbReference type="Pfam" id="PF01061"/>
    </source>
</evidence>
<sequence length="262" mass="30011">MKGVLRDMRSSIHHREFWAYAVWLDIATRYRRTRLGVGWLLLPPLAYVLGIGYLYSHMMGGSPGTFIPHLGFGYILWRLSIQTMTESADVFAMHQAFIMDGRTRFTDFILRTFAKSFLFFMVGLLVVVTIVLMVSPTNPAWLLTLAFTLPVLFLNILWMSIIISLFGARFPDTKEMIGTILIFGFLLTPILWDASMVPPETIRGLVMRFNPFFHLIEFVRAPALGAMPEATTLYAIGAMSVFGWVMAAFLYRRYARFVPLWI</sequence>
<keyword evidence="3" id="KW-0813">Transport</keyword>
<keyword evidence="7" id="KW-0762">Sugar transport</keyword>
<comment type="subcellular location">
    <subcellularLocation>
        <location evidence="1">Cell membrane</location>
        <topology evidence="1">Multi-pass membrane protein</topology>
    </subcellularLocation>
</comment>